<evidence type="ECO:0000313" key="1">
    <source>
        <dbReference type="EMBL" id="KAF7824039.1"/>
    </source>
</evidence>
<dbReference type="EMBL" id="JAAIUW010000007">
    <property type="protein sequence ID" value="KAF7824039.1"/>
    <property type="molecule type" value="Genomic_DNA"/>
</dbReference>
<proteinExistence type="predicted"/>
<protein>
    <submittedName>
        <fullName evidence="1">Uncharacterized protein</fullName>
    </submittedName>
</protein>
<accession>A0A834TU11</accession>
<dbReference type="Proteomes" id="UP000634136">
    <property type="component" value="Unassembled WGS sequence"/>
</dbReference>
<evidence type="ECO:0000313" key="2">
    <source>
        <dbReference type="Proteomes" id="UP000634136"/>
    </source>
</evidence>
<gene>
    <name evidence="1" type="ORF">G2W53_022183</name>
</gene>
<organism evidence="1 2">
    <name type="scientific">Senna tora</name>
    <dbReference type="NCBI Taxonomy" id="362788"/>
    <lineage>
        <taxon>Eukaryota</taxon>
        <taxon>Viridiplantae</taxon>
        <taxon>Streptophyta</taxon>
        <taxon>Embryophyta</taxon>
        <taxon>Tracheophyta</taxon>
        <taxon>Spermatophyta</taxon>
        <taxon>Magnoliopsida</taxon>
        <taxon>eudicotyledons</taxon>
        <taxon>Gunneridae</taxon>
        <taxon>Pentapetalae</taxon>
        <taxon>rosids</taxon>
        <taxon>fabids</taxon>
        <taxon>Fabales</taxon>
        <taxon>Fabaceae</taxon>
        <taxon>Caesalpinioideae</taxon>
        <taxon>Cassia clade</taxon>
        <taxon>Senna</taxon>
    </lineage>
</organism>
<keyword evidence="2" id="KW-1185">Reference proteome</keyword>
<sequence length="59" mass="6678">MPRPLSNKVATIFLKSAAASKRAMKQPRIRVFKTWGCDRYSEGRGNDTKSTKFVTMSLL</sequence>
<reference evidence="1" key="1">
    <citation type="submission" date="2020-09" db="EMBL/GenBank/DDBJ databases">
        <title>Genome-Enabled Discovery of Anthraquinone Biosynthesis in Senna tora.</title>
        <authorList>
            <person name="Kang S.-H."/>
            <person name="Pandey R.P."/>
            <person name="Lee C.-M."/>
            <person name="Sim J.-S."/>
            <person name="Jeong J.-T."/>
            <person name="Choi B.-S."/>
            <person name="Jung M."/>
            <person name="Ginzburg D."/>
            <person name="Zhao K."/>
            <person name="Won S.Y."/>
            <person name="Oh T.-J."/>
            <person name="Yu Y."/>
            <person name="Kim N.-H."/>
            <person name="Lee O.R."/>
            <person name="Lee T.-H."/>
            <person name="Bashyal P."/>
            <person name="Kim T.-S."/>
            <person name="Lee W.-H."/>
            <person name="Kawkins C."/>
            <person name="Kim C.-K."/>
            <person name="Kim J.S."/>
            <person name="Ahn B.O."/>
            <person name="Rhee S.Y."/>
            <person name="Sohng J.K."/>
        </authorList>
    </citation>
    <scope>NUCLEOTIDE SEQUENCE</scope>
    <source>
        <tissue evidence="1">Leaf</tissue>
    </source>
</reference>
<name>A0A834TU11_9FABA</name>
<dbReference type="AlphaFoldDB" id="A0A834TU11"/>
<comment type="caution">
    <text evidence="1">The sequence shown here is derived from an EMBL/GenBank/DDBJ whole genome shotgun (WGS) entry which is preliminary data.</text>
</comment>